<dbReference type="Proteomes" id="UP001732700">
    <property type="component" value="Chromosome 7A"/>
</dbReference>
<reference evidence="1" key="2">
    <citation type="submission" date="2025-09" db="UniProtKB">
        <authorList>
            <consortium name="EnsemblPlants"/>
        </authorList>
    </citation>
    <scope>IDENTIFICATION</scope>
</reference>
<protein>
    <submittedName>
        <fullName evidence="1">Uncharacterized protein</fullName>
    </submittedName>
</protein>
<name>A0ACD5ZNQ6_AVESA</name>
<accession>A0ACD5ZNQ6</accession>
<dbReference type="EnsemblPlants" id="AVESA.00010b.r2.7AG1189580.1">
    <property type="protein sequence ID" value="AVESA.00010b.r2.7AG1189580.1.CDS"/>
    <property type="gene ID" value="AVESA.00010b.r2.7AG1189580"/>
</dbReference>
<keyword evidence="2" id="KW-1185">Reference proteome</keyword>
<evidence type="ECO:0000313" key="1">
    <source>
        <dbReference type="EnsemblPlants" id="AVESA.00010b.r2.7AG1189580.1.CDS"/>
    </source>
</evidence>
<proteinExistence type="predicted"/>
<reference evidence="1" key="1">
    <citation type="submission" date="2021-05" db="EMBL/GenBank/DDBJ databases">
        <authorList>
            <person name="Scholz U."/>
            <person name="Mascher M."/>
            <person name="Fiebig A."/>
        </authorList>
    </citation>
    <scope>NUCLEOTIDE SEQUENCE [LARGE SCALE GENOMIC DNA]</scope>
</reference>
<sequence>MDKGGKGRSRRNSERLAMKDGRECFDQKFQEAEFRADLNLCGGSHPERQELAEDVISVLNPAPHGSALLISNRRGSSKGDRENMRTDDNARVTKSSSSWPRRTKTAVRRWLSLKSSASESFFHSDCTTNDGFGQEERQHSMRRRSCSDRDGSRVTRRDLSGAGWLVESSSENLRPLPRHGPSSSWQPPKELRVVVGTWNVGGRAPHQGLDLSDWLLNQNISSSSSPHIYVLGFQEIVPLNAGNVLGAEDKGPASKWLDLIGGALNPSASERIHSLHHNYRCATTSGEDVKPRGVQKADAGLSNVLAVEDMVSEIEEEDSEASTSNPESSSSEEETSEFGATLRGMARRGYRLAASKQMVGIFLCVWVRADLVPCVTSLRVSCVGRGIMGYMGNKGSISISLTLQGSTVASSTSLCFVCTHLASGEKDGDEVRRNSDVAEILKRTRFPRPHRFSRQPPALSLERDQLRAEQRAGRVFGGGWEEGEILFPPTYKYLAESDTYAMAAPSSSGKPSRDKKRTPAWCDRILWRGEGMQQVWYERGESRFSDHRPVNSLFSVRLHHDVGGPQGRPPPPKSATTMRGRAMIEAEEMLAVGIPPRLQRRDCQCLLHSSRF</sequence>
<organism evidence="1 2">
    <name type="scientific">Avena sativa</name>
    <name type="common">Oat</name>
    <dbReference type="NCBI Taxonomy" id="4498"/>
    <lineage>
        <taxon>Eukaryota</taxon>
        <taxon>Viridiplantae</taxon>
        <taxon>Streptophyta</taxon>
        <taxon>Embryophyta</taxon>
        <taxon>Tracheophyta</taxon>
        <taxon>Spermatophyta</taxon>
        <taxon>Magnoliopsida</taxon>
        <taxon>Liliopsida</taxon>
        <taxon>Poales</taxon>
        <taxon>Poaceae</taxon>
        <taxon>BOP clade</taxon>
        <taxon>Pooideae</taxon>
        <taxon>Poodae</taxon>
        <taxon>Poeae</taxon>
        <taxon>Poeae Chloroplast Group 1 (Aveneae type)</taxon>
        <taxon>Aveninae</taxon>
        <taxon>Avena</taxon>
    </lineage>
</organism>
<evidence type="ECO:0000313" key="2">
    <source>
        <dbReference type="Proteomes" id="UP001732700"/>
    </source>
</evidence>